<organism evidence="1 2">
    <name type="scientific">Aphis glycines</name>
    <name type="common">Soybean aphid</name>
    <dbReference type="NCBI Taxonomy" id="307491"/>
    <lineage>
        <taxon>Eukaryota</taxon>
        <taxon>Metazoa</taxon>
        <taxon>Ecdysozoa</taxon>
        <taxon>Arthropoda</taxon>
        <taxon>Hexapoda</taxon>
        <taxon>Insecta</taxon>
        <taxon>Pterygota</taxon>
        <taxon>Neoptera</taxon>
        <taxon>Paraneoptera</taxon>
        <taxon>Hemiptera</taxon>
        <taxon>Sternorrhyncha</taxon>
        <taxon>Aphidomorpha</taxon>
        <taxon>Aphidoidea</taxon>
        <taxon>Aphididae</taxon>
        <taxon>Aphidini</taxon>
        <taxon>Aphis</taxon>
        <taxon>Aphis</taxon>
    </lineage>
</organism>
<gene>
    <name evidence="1" type="ORF">AGLY_011455</name>
</gene>
<dbReference type="AlphaFoldDB" id="A0A6G0TC65"/>
<evidence type="ECO:0000313" key="1">
    <source>
        <dbReference type="EMBL" id="KAE9529993.1"/>
    </source>
</evidence>
<sequence length="186" mass="21616">MYKTMGQSWSSCARDCNRRELQHTSWPTVRYQSKISKGFVQHEPIEKHNLNQILHSLYPVKSIVFNATTSSEALYIYKTCSFRTNQNLFHDLPEIIIIIVTSFKRWGTYLTSFFELHTPDFLKEFFTNKYSHILCHMLCSGVYGIGSHPMFFETNFMFRKDSCLLVCSLIAFSKVLTHSLSSAADL</sequence>
<proteinExistence type="predicted"/>
<protein>
    <submittedName>
        <fullName evidence="1">Uncharacterized protein</fullName>
    </submittedName>
</protein>
<reference evidence="1 2" key="1">
    <citation type="submission" date="2019-08" db="EMBL/GenBank/DDBJ databases">
        <title>The genome of the soybean aphid Biotype 1, its phylome, world population structure and adaptation to the North American continent.</title>
        <authorList>
            <person name="Giordano R."/>
            <person name="Donthu R.K."/>
            <person name="Hernandez A.G."/>
            <person name="Wright C.L."/>
            <person name="Zimin A.V."/>
        </authorList>
    </citation>
    <scope>NUCLEOTIDE SEQUENCE [LARGE SCALE GENOMIC DNA]</scope>
    <source>
        <tissue evidence="1">Whole aphids</tissue>
    </source>
</reference>
<dbReference type="Proteomes" id="UP000475862">
    <property type="component" value="Unassembled WGS sequence"/>
</dbReference>
<dbReference type="EMBL" id="VYZN01000043">
    <property type="protein sequence ID" value="KAE9529993.1"/>
    <property type="molecule type" value="Genomic_DNA"/>
</dbReference>
<accession>A0A6G0TC65</accession>
<keyword evidence="2" id="KW-1185">Reference proteome</keyword>
<evidence type="ECO:0000313" key="2">
    <source>
        <dbReference type="Proteomes" id="UP000475862"/>
    </source>
</evidence>
<comment type="caution">
    <text evidence="1">The sequence shown here is derived from an EMBL/GenBank/DDBJ whole genome shotgun (WGS) entry which is preliminary data.</text>
</comment>
<name>A0A6G0TC65_APHGL</name>